<dbReference type="EMBL" id="JAQGEF010000038">
    <property type="protein sequence ID" value="MDA3616673.1"/>
    <property type="molecule type" value="Genomic_DNA"/>
</dbReference>
<evidence type="ECO:0000256" key="1">
    <source>
        <dbReference type="SAM" id="SignalP"/>
    </source>
</evidence>
<keyword evidence="1" id="KW-0732">Signal</keyword>
<gene>
    <name evidence="2" type="ORF">O3P16_17815</name>
</gene>
<name>A0ABT4UPH4_9BACT</name>
<dbReference type="Proteomes" id="UP001210231">
    <property type="component" value="Unassembled WGS sequence"/>
</dbReference>
<feature type="chain" id="PRO_5047057676" description="MlpB protein" evidence="1">
    <location>
        <begin position="21"/>
        <end position="143"/>
    </location>
</feature>
<reference evidence="2 3" key="1">
    <citation type="submission" date="2022-12" db="EMBL/GenBank/DDBJ databases">
        <title>Chitinophagaceae gen. sp. nov., a new member of the family Chitinophagaceae, isolated from soil in a chemical factory.</title>
        <authorList>
            <person name="Ke Z."/>
        </authorList>
    </citation>
    <scope>NUCLEOTIDE SEQUENCE [LARGE SCALE GENOMIC DNA]</scope>
    <source>
        <strain evidence="2 3">LY-5</strain>
    </source>
</reference>
<feature type="signal peptide" evidence="1">
    <location>
        <begin position="1"/>
        <end position="20"/>
    </location>
</feature>
<keyword evidence="3" id="KW-1185">Reference proteome</keyword>
<evidence type="ECO:0000313" key="2">
    <source>
        <dbReference type="EMBL" id="MDA3616673.1"/>
    </source>
</evidence>
<sequence length="143" mass="16213">MKKYRMFIILFLAIFYTACSENKISHSADNNERIDQENSIPIPSSTSMSYNKGDVVPNDEVCMVNDAFMGKKQIEVKYNGKLYYGCCEMCEKRIQEEGSVRMAVDPVSKKQVDKASAVIVITGDNGKVSYFETIDSYKAFLQQ</sequence>
<organism evidence="2 3">
    <name type="scientific">Polluticaenibacter yanchengensis</name>
    <dbReference type="NCBI Taxonomy" id="3014562"/>
    <lineage>
        <taxon>Bacteria</taxon>
        <taxon>Pseudomonadati</taxon>
        <taxon>Bacteroidota</taxon>
        <taxon>Chitinophagia</taxon>
        <taxon>Chitinophagales</taxon>
        <taxon>Chitinophagaceae</taxon>
        <taxon>Polluticaenibacter</taxon>
    </lineage>
</organism>
<comment type="caution">
    <text evidence="2">The sequence shown here is derived from an EMBL/GenBank/DDBJ whole genome shotgun (WGS) entry which is preliminary data.</text>
</comment>
<protein>
    <recommendedName>
        <fullName evidence="4">MlpB protein</fullName>
    </recommendedName>
</protein>
<evidence type="ECO:0000313" key="3">
    <source>
        <dbReference type="Proteomes" id="UP001210231"/>
    </source>
</evidence>
<evidence type="ECO:0008006" key="4">
    <source>
        <dbReference type="Google" id="ProtNLM"/>
    </source>
</evidence>
<proteinExistence type="predicted"/>
<accession>A0ABT4UPH4</accession>